<gene>
    <name evidence="5" type="ORF">GIB67_010638</name>
</gene>
<dbReference type="OrthoDB" id="10265007at2759"/>
<evidence type="ECO:0000313" key="5">
    <source>
        <dbReference type="EMBL" id="KAF6169413.1"/>
    </source>
</evidence>
<dbReference type="GO" id="GO:0000226">
    <property type="term" value="P:microtubule cytoskeleton organization"/>
    <property type="evidence" value="ECO:0007669"/>
    <property type="project" value="TreeGrafter"/>
</dbReference>
<dbReference type="EMBL" id="JACGCM010000662">
    <property type="protein sequence ID" value="KAF6169413.1"/>
    <property type="molecule type" value="Genomic_DNA"/>
</dbReference>
<feature type="domain" description="EF-hand" evidence="4">
    <location>
        <begin position="326"/>
        <end position="361"/>
    </location>
</feature>
<dbReference type="GO" id="GO:0005737">
    <property type="term" value="C:cytoplasm"/>
    <property type="evidence" value="ECO:0007669"/>
    <property type="project" value="UniProtKB-SubCell"/>
</dbReference>
<keyword evidence="3" id="KW-0106">Calcium</keyword>
<dbReference type="InterPro" id="IPR018247">
    <property type="entry name" value="EF_Hand_1_Ca_BS"/>
</dbReference>
<dbReference type="PANTHER" id="PTHR12085">
    <property type="entry name" value="SERINE/THREONINE-PROTEIN PHOSPHATASE 2A REGULATORY SUBUNIT B'' SUBUNIT GAMMA"/>
    <property type="match status" value="1"/>
</dbReference>
<comment type="subcellular location">
    <subcellularLocation>
        <location evidence="1">Cytoplasm</location>
    </subcellularLocation>
</comment>
<dbReference type="InterPro" id="IPR011992">
    <property type="entry name" value="EF-hand-dom_pair"/>
</dbReference>
<evidence type="ECO:0000256" key="1">
    <source>
        <dbReference type="ARBA" id="ARBA00004496"/>
    </source>
</evidence>
<evidence type="ECO:0000259" key="4">
    <source>
        <dbReference type="PROSITE" id="PS50222"/>
    </source>
</evidence>
<dbReference type="GO" id="GO:0035303">
    <property type="term" value="P:regulation of dephosphorylation"/>
    <property type="evidence" value="ECO:0007669"/>
    <property type="project" value="InterPro"/>
</dbReference>
<keyword evidence="6" id="KW-1185">Reference proteome</keyword>
<comment type="caution">
    <text evidence="5">The sequence shown here is derived from an EMBL/GenBank/DDBJ whole genome shotgun (WGS) entry which is preliminary data.</text>
</comment>
<dbReference type="InterPro" id="IPR002048">
    <property type="entry name" value="EF_hand_dom"/>
</dbReference>
<name>A0A7J7NQP9_9MAGN</name>
<dbReference type="PANTHER" id="PTHR12085:SF3">
    <property type="entry name" value="SERINE_THREONINE-PROTEIN PHOSPHATASE 2A REGULATORY SUBUNIT B'' SUBUNIT GAMMA"/>
    <property type="match status" value="1"/>
</dbReference>
<evidence type="ECO:0000256" key="3">
    <source>
        <dbReference type="ARBA" id="ARBA00022837"/>
    </source>
</evidence>
<dbReference type="AlphaFoldDB" id="A0A7J7NQP9"/>
<dbReference type="PROSITE" id="PS50222">
    <property type="entry name" value="EF_HAND_2"/>
    <property type="match status" value="1"/>
</dbReference>
<keyword evidence="2" id="KW-0963">Cytoplasm</keyword>
<accession>A0A7J7NQP9</accession>
<dbReference type="SUPFAM" id="SSF47473">
    <property type="entry name" value="EF-hand"/>
    <property type="match status" value="1"/>
</dbReference>
<dbReference type="GO" id="GO:0030865">
    <property type="term" value="P:cortical cytoskeleton organization"/>
    <property type="evidence" value="ECO:0007669"/>
    <property type="project" value="TreeGrafter"/>
</dbReference>
<dbReference type="Gene3D" id="1.10.238.10">
    <property type="entry name" value="EF-hand"/>
    <property type="match status" value="1"/>
</dbReference>
<evidence type="ECO:0000313" key="6">
    <source>
        <dbReference type="Proteomes" id="UP000541444"/>
    </source>
</evidence>
<evidence type="ECO:0000256" key="2">
    <source>
        <dbReference type="ARBA" id="ARBA00022490"/>
    </source>
</evidence>
<organism evidence="5 6">
    <name type="scientific">Kingdonia uniflora</name>
    <dbReference type="NCBI Taxonomy" id="39325"/>
    <lineage>
        <taxon>Eukaryota</taxon>
        <taxon>Viridiplantae</taxon>
        <taxon>Streptophyta</taxon>
        <taxon>Embryophyta</taxon>
        <taxon>Tracheophyta</taxon>
        <taxon>Spermatophyta</taxon>
        <taxon>Magnoliopsida</taxon>
        <taxon>Ranunculales</taxon>
        <taxon>Circaeasteraceae</taxon>
        <taxon>Kingdonia</taxon>
    </lineage>
</organism>
<dbReference type="PROSITE" id="PS00018">
    <property type="entry name" value="EF_HAND_1"/>
    <property type="match status" value="1"/>
</dbReference>
<dbReference type="GO" id="GO:0005509">
    <property type="term" value="F:calcium ion binding"/>
    <property type="evidence" value="ECO:0007669"/>
    <property type="project" value="InterPro"/>
</dbReference>
<dbReference type="InterPro" id="IPR039865">
    <property type="entry name" value="PPP2R3C"/>
</dbReference>
<protein>
    <recommendedName>
        <fullName evidence="4">EF-hand domain-containing protein</fullName>
    </recommendedName>
</protein>
<sequence length="367" mass="42024">MYSGSSDGEGHETPQRKIPPASSMLWVRNLRRFIGSGAGLGSEALMELETKRILLDIFKEKQQKDAQAGTLPSFYKKACLIIKPEEGSISHRVQRLAKYRFLKKQTDILLNADDLDAMWVCLRENCVIDDSNAAEKMNYEDFCHIASVCTEQIGPKCRRFFSPSNFMKFEKDESGRIAILPFYLYVMRTVSLTQARIDMSELDGDSDGFLHLQEMEGYITGLIPNLAQLRDMPTGFIQMYCRIAARKFFFFCDPHRRGKACIKKVLLSNCLQELMELHQNQLYGLPFISSETDTVSSSYFSRSFMIVESEEEVTDTEQAENWFSLTSAQRICDMFLALDKDMNGTLSKQELREYADGTLTEIFIERG</sequence>
<dbReference type="Proteomes" id="UP000541444">
    <property type="component" value="Unassembled WGS sequence"/>
</dbReference>
<reference evidence="5 6" key="1">
    <citation type="journal article" date="2020" name="IScience">
        <title>Genome Sequencing of the Endangered Kingdonia uniflora (Circaeasteraceae, Ranunculales) Reveals Potential Mechanisms of Evolutionary Specialization.</title>
        <authorList>
            <person name="Sun Y."/>
            <person name="Deng T."/>
            <person name="Zhang A."/>
            <person name="Moore M.J."/>
            <person name="Landis J.B."/>
            <person name="Lin N."/>
            <person name="Zhang H."/>
            <person name="Zhang X."/>
            <person name="Huang J."/>
            <person name="Zhang X."/>
            <person name="Sun H."/>
            <person name="Wang H."/>
        </authorList>
    </citation>
    <scope>NUCLEOTIDE SEQUENCE [LARGE SCALE GENOMIC DNA]</scope>
    <source>
        <strain evidence="5">TB1705</strain>
        <tissue evidence="5">Leaf</tissue>
    </source>
</reference>
<proteinExistence type="predicted"/>
<dbReference type="GO" id="GO:0005819">
    <property type="term" value="C:spindle"/>
    <property type="evidence" value="ECO:0007669"/>
    <property type="project" value="TreeGrafter"/>
</dbReference>